<comment type="caution">
    <text evidence="6">The sequence shown here is derived from an EMBL/GenBank/DDBJ whole genome shotgun (WGS) entry which is preliminary data.</text>
</comment>
<keyword evidence="4" id="KW-0804">Transcription</keyword>
<dbReference type="InterPro" id="IPR010982">
    <property type="entry name" value="Lambda_DNA-bd_dom_sf"/>
</dbReference>
<reference evidence="6 7" key="1">
    <citation type="journal article" date="2017" name="BMC Genomics">
        <title>Comparative genomic and phylogenomic analyses of the Bifidobacteriaceae family.</title>
        <authorList>
            <person name="Lugli G.A."/>
            <person name="Milani C."/>
            <person name="Turroni F."/>
            <person name="Duranti S."/>
            <person name="Mancabelli L."/>
            <person name="Mangifesta M."/>
            <person name="Ferrario C."/>
            <person name="Modesto M."/>
            <person name="Mattarelli P."/>
            <person name="Jiri K."/>
            <person name="van Sinderen D."/>
            <person name="Ventura M."/>
        </authorList>
    </citation>
    <scope>NUCLEOTIDE SEQUENCE [LARGE SCALE GENOMIC DNA]</scope>
    <source>
        <strain evidence="6 7">DSM 100202</strain>
    </source>
</reference>
<dbReference type="GO" id="GO:0000976">
    <property type="term" value="F:transcription cis-regulatory region binding"/>
    <property type="evidence" value="ECO:0007669"/>
    <property type="project" value="TreeGrafter"/>
</dbReference>
<evidence type="ECO:0000256" key="2">
    <source>
        <dbReference type="ARBA" id="ARBA00023015"/>
    </source>
</evidence>
<dbReference type="CDD" id="cd01392">
    <property type="entry name" value="HTH_LacI"/>
    <property type="match status" value="1"/>
</dbReference>
<evidence type="ECO:0000256" key="4">
    <source>
        <dbReference type="ARBA" id="ARBA00023163"/>
    </source>
</evidence>
<dbReference type="SUPFAM" id="SSF53822">
    <property type="entry name" value="Periplasmic binding protein-like I"/>
    <property type="match status" value="1"/>
</dbReference>
<dbReference type="SMART" id="SM00354">
    <property type="entry name" value="HTH_LACI"/>
    <property type="match status" value="1"/>
</dbReference>
<keyword evidence="7" id="KW-1185">Reference proteome</keyword>
<dbReference type="PANTHER" id="PTHR30146:SF148">
    <property type="entry name" value="HTH-TYPE TRANSCRIPTIONAL REPRESSOR PURR-RELATED"/>
    <property type="match status" value="1"/>
</dbReference>
<keyword evidence="3" id="KW-0238">DNA-binding</keyword>
<dbReference type="InterPro" id="IPR001761">
    <property type="entry name" value="Peripla_BP/Lac1_sug-bd_dom"/>
</dbReference>
<dbReference type="InterPro" id="IPR028082">
    <property type="entry name" value="Peripla_BP_I"/>
</dbReference>
<dbReference type="Gene3D" id="3.40.50.2300">
    <property type="match status" value="2"/>
</dbReference>
<dbReference type="PROSITE" id="PS50932">
    <property type="entry name" value="HTH_LACI_2"/>
    <property type="match status" value="1"/>
</dbReference>
<keyword evidence="1" id="KW-0678">Repressor</keyword>
<keyword evidence="2" id="KW-0805">Transcription regulation</keyword>
<feature type="domain" description="HTH lacI-type" evidence="5">
    <location>
        <begin position="2"/>
        <end position="58"/>
    </location>
</feature>
<organism evidence="6 7">
    <name type="scientific">Bifidobacterium hapali</name>
    <dbReference type="NCBI Taxonomy" id="1630172"/>
    <lineage>
        <taxon>Bacteria</taxon>
        <taxon>Bacillati</taxon>
        <taxon>Actinomycetota</taxon>
        <taxon>Actinomycetes</taxon>
        <taxon>Bifidobacteriales</taxon>
        <taxon>Bifidobacteriaceae</taxon>
        <taxon>Bifidobacterium</taxon>
    </lineage>
</organism>
<name>A0A261FYT4_9BIFI</name>
<dbReference type="SUPFAM" id="SSF47413">
    <property type="entry name" value="lambda repressor-like DNA-binding domains"/>
    <property type="match status" value="1"/>
</dbReference>
<dbReference type="Gene3D" id="1.10.260.40">
    <property type="entry name" value="lambda repressor-like DNA-binding domains"/>
    <property type="match status" value="1"/>
</dbReference>
<gene>
    <name evidence="6" type="ORF">BHAP_1179</name>
</gene>
<dbReference type="OrthoDB" id="9798934at2"/>
<evidence type="ECO:0000313" key="6">
    <source>
        <dbReference type="EMBL" id="OZG64278.1"/>
    </source>
</evidence>
<dbReference type="PRINTS" id="PR00036">
    <property type="entry name" value="HTHLACI"/>
</dbReference>
<dbReference type="GO" id="GO:0003700">
    <property type="term" value="F:DNA-binding transcription factor activity"/>
    <property type="evidence" value="ECO:0007669"/>
    <property type="project" value="TreeGrafter"/>
</dbReference>
<protein>
    <submittedName>
        <fullName evidence="6">LacI family transcriptional regulator</fullName>
    </submittedName>
</protein>
<dbReference type="Proteomes" id="UP000216074">
    <property type="component" value="Unassembled WGS sequence"/>
</dbReference>
<dbReference type="AlphaFoldDB" id="A0A261FYT4"/>
<dbReference type="PROSITE" id="PS00356">
    <property type="entry name" value="HTH_LACI_1"/>
    <property type="match status" value="1"/>
</dbReference>
<dbReference type="Pfam" id="PF00356">
    <property type="entry name" value="LacI"/>
    <property type="match status" value="1"/>
</dbReference>
<dbReference type="CDD" id="cd06288">
    <property type="entry name" value="PBP1_sucrose_transcription_regulator"/>
    <property type="match status" value="1"/>
</dbReference>
<sequence>MVTMKDIALKTGVSTATVSRVLNGKDQGRIKPEIAREVRHQAEVLGYTINPIARGLRTNRSHMIGLISDAIATTPYAGRIILGAQDAARAFGYLLTVVNTGDDAELEHEQITMMRRYGVDGFLYATMYNQIRTLPDALDGCATVMVDAEDADGQCPSIGPDEWGIGKDATNRLLAAGCTRIAYFGCPPVLIAQPRRLAGYEAALDHAGIAPENRLALTVDENVNGAQRAATVFDAGADGIFCFNDVRVRFIYEEAERRGLHIGQDVSVVSVDNFELLAGFFEPRLTSIELPHYEMGYWGACKLISMIEGRDLSDALDTVVTDAVMPDLSVDHGHIRCAIIEKESVRQAS</sequence>
<evidence type="ECO:0000256" key="3">
    <source>
        <dbReference type="ARBA" id="ARBA00023125"/>
    </source>
</evidence>
<proteinExistence type="predicted"/>
<dbReference type="Pfam" id="PF00532">
    <property type="entry name" value="Peripla_BP_1"/>
    <property type="match status" value="1"/>
</dbReference>
<dbReference type="EMBL" id="MWWY01000024">
    <property type="protein sequence ID" value="OZG64278.1"/>
    <property type="molecule type" value="Genomic_DNA"/>
</dbReference>
<dbReference type="PANTHER" id="PTHR30146">
    <property type="entry name" value="LACI-RELATED TRANSCRIPTIONAL REPRESSOR"/>
    <property type="match status" value="1"/>
</dbReference>
<evidence type="ECO:0000259" key="5">
    <source>
        <dbReference type="PROSITE" id="PS50932"/>
    </source>
</evidence>
<evidence type="ECO:0000313" key="7">
    <source>
        <dbReference type="Proteomes" id="UP000216074"/>
    </source>
</evidence>
<evidence type="ECO:0000256" key="1">
    <source>
        <dbReference type="ARBA" id="ARBA00022491"/>
    </source>
</evidence>
<dbReference type="InterPro" id="IPR000843">
    <property type="entry name" value="HTH_LacI"/>
</dbReference>
<accession>A0A261FYT4</accession>